<gene>
    <name evidence="1" type="ORF">GCM10009744_21440</name>
</gene>
<keyword evidence="2" id="KW-1185">Reference proteome</keyword>
<evidence type="ECO:0000313" key="1">
    <source>
        <dbReference type="EMBL" id="GAA1632748.1"/>
    </source>
</evidence>
<comment type="caution">
    <text evidence="1">The sequence shown here is derived from an EMBL/GenBank/DDBJ whole genome shotgun (WGS) entry which is preliminary data.</text>
</comment>
<reference evidence="2" key="1">
    <citation type="journal article" date="2019" name="Int. J. Syst. Evol. Microbiol.">
        <title>The Global Catalogue of Microorganisms (GCM) 10K type strain sequencing project: providing services to taxonomists for standard genome sequencing and annotation.</title>
        <authorList>
            <consortium name="The Broad Institute Genomics Platform"/>
            <consortium name="The Broad Institute Genome Sequencing Center for Infectious Disease"/>
            <person name="Wu L."/>
            <person name="Ma J."/>
        </authorList>
    </citation>
    <scope>NUCLEOTIDE SEQUENCE [LARGE SCALE GENOMIC DNA]</scope>
    <source>
        <strain evidence="2">JCM 14306</strain>
    </source>
</reference>
<dbReference type="RefSeq" id="WP_344110882.1">
    <property type="nucleotide sequence ID" value="NZ_BAAANE010000004.1"/>
</dbReference>
<dbReference type="EMBL" id="BAAANE010000004">
    <property type="protein sequence ID" value="GAA1632748.1"/>
    <property type="molecule type" value="Genomic_DNA"/>
</dbReference>
<accession>A0ABP4R3V9</accession>
<protein>
    <submittedName>
        <fullName evidence="1">Uncharacterized protein</fullName>
    </submittedName>
</protein>
<organism evidence="1 2">
    <name type="scientific">Kribbella alba</name>
    <dbReference type="NCBI Taxonomy" id="190197"/>
    <lineage>
        <taxon>Bacteria</taxon>
        <taxon>Bacillati</taxon>
        <taxon>Actinomycetota</taxon>
        <taxon>Actinomycetes</taxon>
        <taxon>Propionibacteriales</taxon>
        <taxon>Kribbellaceae</taxon>
        <taxon>Kribbella</taxon>
    </lineage>
</organism>
<dbReference type="Proteomes" id="UP001501319">
    <property type="component" value="Unassembled WGS sequence"/>
</dbReference>
<name>A0ABP4R3V9_9ACTN</name>
<proteinExistence type="predicted"/>
<sequence length="144" mass="16523">MDTGEFERVYVELERYSGPLSGVADVGSVPHYFHAADPGRADDQFYVWPIAPEVFALERECWAIFVRWNERYENGEVGPETHPGVGGIDDRYDELEARLKPCREVPADARVLVGRTEFLIDDELPRYRVDGCDYAIRWQAVVLD</sequence>
<evidence type="ECO:0000313" key="2">
    <source>
        <dbReference type="Proteomes" id="UP001501319"/>
    </source>
</evidence>